<sequence length="110" mass="12749">MDAILRQSHITPGKNYTYQKISKAVSKSISGKYVKIICVPSKNMTEPGKQILRSIGFYMDKNFKPTDPTDIDSPFDGYFTCDRERVIFYQGLMDFVADERKFQQSIRSIY</sequence>
<dbReference type="GO" id="GO:0003723">
    <property type="term" value="F:RNA binding"/>
    <property type="evidence" value="ECO:0007669"/>
    <property type="project" value="InterPro"/>
</dbReference>
<dbReference type="SUPFAM" id="SSF55895">
    <property type="entry name" value="Ribonuclease Rh-like"/>
    <property type="match status" value="1"/>
</dbReference>
<organism evidence="1 2">
    <name type="scientific">Cotesia congregata</name>
    <name type="common">Parasitoid wasp</name>
    <name type="synonym">Apanteles congregatus</name>
    <dbReference type="NCBI Taxonomy" id="51543"/>
    <lineage>
        <taxon>Eukaryota</taxon>
        <taxon>Metazoa</taxon>
        <taxon>Ecdysozoa</taxon>
        <taxon>Arthropoda</taxon>
        <taxon>Hexapoda</taxon>
        <taxon>Insecta</taxon>
        <taxon>Pterygota</taxon>
        <taxon>Neoptera</taxon>
        <taxon>Endopterygota</taxon>
        <taxon>Hymenoptera</taxon>
        <taxon>Apocrita</taxon>
        <taxon>Ichneumonoidea</taxon>
        <taxon>Braconidae</taxon>
        <taxon>Microgastrinae</taxon>
        <taxon>Cotesia</taxon>
    </lineage>
</organism>
<dbReference type="Proteomes" id="UP000786811">
    <property type="component" value="Unassembled WGS sequence"/>
</dbReference>
<accession>A0A8J2H8D9</accession>
<dbReference type="InterPro" id="IPR036430">
    <property type="entry name" value="RNase_T2-like_sf"/>
</dbReference>
<evidence type="ECO:0000313" key="1">
    <source>
        <dbReference type="EMBL" id="CAG5084296.1"/>
    </source>
</evidence>
<evidence type="ECO:0000313" key="2">
    <source>
        <dbReference type="Proteomes" id="UP000786811"/>
    </source>
</evidence>
<dbReference type="Gene3D" id="3.90.730.10">
    <property type="entry name" value="Ribonuclease T2-like"/>
    <property type="match status" value="1"/>
</dbReference>
<protein>
    <submittedName>
        <fullName evidence="1">Uncharacterized protein</fullName>
    </submittedName>
</protein>
<comment type="caution">
    <text evidence="1">The sequence shown here is derived from an EMBL/GenBank/DDBJ whole genome shotgun (WGS) entry which is preliminary data.</text>
</comment>
<proteinExistence type="predicted"/>
<dbReference type="GO" id="GO:0033897">
    <property type="term" value="F:ribonuclease T2 activity"/>
    <property type="evidence" value="ECO:0007669"/>
    <property type="project" value="InterPro"/>
</dbReference>
<name>A0A8J2H8D9_COTCN</name>
<keyword evidence="2" id="KW-1185">Reference proteome</keyword>
<gene>
    <name evidence="1" type="ORF">HICCMSTLAB_LOCUS4069</name>
</gene>
<dbReference type="EMBL" id="CAJNRD030001118">
    <property type="protein sequence ID" value="CAG5084296.1"/>
    <property type="molecule type" value="Genomic_DNA"/>
</dbReference>
<reference evidence="1" key="1">
    <citation type="submission" date="2021-04" db="EMBL/GenBank/DDBJ databases">
        <authorList>
            <person name="Chebbi M.A.C M."/>
        </authorList>
    </citation>
    <scope>NUCLEOTIDE SEQUENCE</scope>
</reference>
<dbReference type="AlphaFoldDB" id="A0A8J2H8D9"/>